<dbReference type="EMBL" id="BPVZ01000057">
    <property type="protein sequence ID" value="GKV21310.1"/>
    <property type="molecule type" value="Genomic_DNA"/>
</dbReference>
<name>A0AAV5KB63_9ROSI</name>
<dbReference type="Proteomes" id="UP001054252">
    <property type="component" value="Unassembled WGS sequence"/>
</dbReference>
<sequence>MMLDNQCATAGCSGGGHVCDLVDWPRRLWAFNVQQLQKGVALRKQPCN</sequence>
<gene>
    <name evidence="1" type="ORF">SLEP1_g31303</name>
</gene>
<comment type="caution">
    <text evidence="1">The sequence shown here is derived from an EMBL/GenBank/DDBJ whole genome shotgun (WGS) entry which is preliminary data.</text>
</comment>
<dbReference type="AlphaFoldDB" id="A0AAV5KB63"/>
<protein>
    <submittedName>
        <fullName evidence="1">Uncharacterized protein</fullName>
    </submittedName>
</protein>
<organism evidence="1 2">
    <name type="scientific">Rubroshorea leprosula</name>
    <dbReference type="NCBI Taxonomy" id="152421"/>
    <lineage>
        <taxon>Eukaryota</taxon>
        <taxon>Viridiplantae</taxon>
        <taxon>Streptophyta</taxon>
        <taxon>Embryophyta</taxon>
        <taxon>Tracheophyta</taxon>
        <taxon>Spermatophyta</taxon>
        <taxon>Magnoliopsida</taxon>
        <taxon>eudicotyledons</taxon>
        <taxon>Gunneridae</taxon>
        <taxon>Pentapetalae</taxon>
        <taxon>rosids</taxon>
        <taxon>malvids</taxon>
        <taxon>Malvales</taxon>
        <taxon>Dipterocarpaceae</taxon>
        <taxon>Rubroshorea</taxon>
    </lineage>
</organism>
<keyword evidence="2" id="KW-1185">Reference proteome</keyword>
<evidence type="ECO:0000313" key="2">
    <source>
        <dbReference type="Proteomes" id="UP001054252"/>
    </source>
</evidence>
<accession>A0AAV5KB63</accession>
<proteinExistence type="predicted"/>
<reference evidence="1 2" key="1">
    <citation type="journal article" date="2021" name="Commun. Biol.">
        <title>The genome of Shorea leprosula (Dipterocarpaceae) highlights the ecological relevance of drought in aseasonal tropical rainforests.</title>
        <authorList>
            <person name="Ng K.K.S."/>
            <person name="Kobayashi M.J."/>
            <person name="Fawcett J.A."/>
            <person name="Hatakeyama M."/>
            <person name="Paape T."/>
            <person name="Ng C.H."/>
            <person name="Ang C.C."/>
            <person name="Tnah L.H."/>
            <person name="Lee C.T."/>
            <person name="Nishiyama T."/>
            <person name="Sese J."/>
            <person name="O'Brien M.J."/>
            <person name="Copetti D."/>
            <person name="Mohd Noor M.I."/>
            <person name="Ong R.C."/>
            <person name="Putra M."/>
            <person name="Sireger I.Z."/>
            <person name="Indrioko S."/>
            <person name="Kosugi Y."/>
            <person name="Izuno A."/>
            <person name="Isagi Y."/>
            <person name="Lee S.L."/>
            <person name="Shimizu K.K."/>
        </authorList>
    </citation>
    <scope>NUCLEOTIDE SEQUENCE [LARGE SCALE GENOMIC DNA]</scope>
    <source>
        <strain evidence="1">214</strain>
    </source>
</reference>
<evidence type="ECO:0000313" key="1">
    <source>
        <dbReference type="EMBL" id="GKV21310.1"/>
    </source>
</evidence>